<name>A0AAP0I3H8_9MAGN</name>
<keyword evidence="3" id="KW-1185">Reference proteome</keyword>
<dbReference type="InterPro" id="IPR002156">
    <property type="entry name" value="RNaseH_domain"/>
</dbReference>
<proteinExistence type="predicted"/>
<organism evidence="2 3">
    <name type="scientific">Stephania yunnanensis</name>
    <dbReference type="NCBI Taxonomy" id="152371"/>
    <lineage>
        <taxon>Eukaryota</taxon>
        <taxon>Viridiplantae</taxon>
        <taxon>Streptophyta</taxon>
        <taxon>Embryophyta</taxon>
        <taxon>Tracheophyta</taxon>
        <taxon>Spermatophyta</taxon>
        <taxon>Magnoliopsida</taxon>
        <taxon>Ranunculales</taxon>
        <taxon>Menispermaceae</taxon>
        <taxon>Menispermoideae</taxon>
        <taxon>Cissampelideae</taxon>
        <taxon>Stephania</taxon>
    </lineage>
</organism>
<sequence length="132" mass="14701">MLGRRPSFCWRSILGARELLQHARDLKSAESGLGWVLLDAQDTQVMADSSFIESSASAEEAEALAILLAFTQCADGYRKIKVFSDAKTVIDDVAMHWHIICHGMLYWLDETVFGTIQFQAGSSRLMKYSPAV</sequence>
<dbReference type="InterPro" id="IPR036397">
    <property type="entry name" value="RNaseH_sf"/>
</dbReference>
<gene>
    <name evidence="2" type="ORF">Syun_022945</name>
</gene>
<dbReference type="EMBL" id="JBBNAF010000010">
    <property type="protein sequence ID" value="KAK9106934.1"/>
    <property type="molecule type" value="Genomic_DNA"/>
</dbReference>
<dbReference type="Gene3D" id="3.30.420.10">
    <property type="entry name" value="Ribonuclease H-like superfamily/Ribonuclease H"/>
    <property type="match status" value="1"/>
</dbReference>
<protein>
    <recommendedName>
        <fullName evidence="1">RNase H type-1 domain-containing protein</fullName>
    </recommendedName>
</protein>
<dbReference type="GO" id="GO:0004523">
    <property type="term" value="F:RNA-DNA hybrid ribonuclease activity"/>
    <property type="evidence" value="ECO:0007669"/>
    <property type="project" value="InterPro"/>
</dbReference>
<dbReference type="GO" id="GO:0003676">
    <property type="term" value="F:nucleic acid binding"/>
    <property type="evidence" value="ECO:0007669"/>
    <property type="project" value="InterPro"/>
</dbReference>
<feature type="domain" description="RNase H type-1" evidence="1">
    <location>
        <begin position="27"/>
        <end position="108"/>
    </location>
</feature>
<evidence type="ECO:0000313" key="2">
    <source>
        <dbReference type="EMBL" id="KAK9106934.1"/>
    </source>
</evidence>
<dbReference type="AlphaFoldDB" id="A0AAP0I3H8"/>
<accession>A0AAP0I3H8</accession>
<dbReference type="Proteomes" id="UP001420932">
    <property type="component" value="Unassembled WGS sequence"/>
</dbReference>
<comment type="caution">
    <text evidence="2">The sequence shown here is derived from an EMBL/GenBank/DDBJ whole genome shotgun (WGS) entry which is preliminary data.</text>
</comment>
<reference evidence="2 3" key="1">
    <citation type="submission" date="2024-01" db="EMBL/GenBank/DDBJ databases">
        <title>Genome assemblies of Stephania.</title>
        <authorList>
            <person name="Yang L."/>
        </authorList>
    </citation>
    <scope>NUCLEOTIDE SEQUENCE [LARGE SCALE GENOMIC DNA]</scope>
    <source>
        <strain evidence="2">YNDBR</strain>
        <tissue evidence="2">Leaf</tissue>
    </source>
</reference>
<dbReference type="Pfam" id="PF13456">
    <property type="entry name" value="RVT_3"/>
    <property type="match status" value="1"/>
</dbReference>
<evidence type="ECO:0000259" key="1">
    <source>
        <dbReference type="Pfam" id="PF13456"/>
    </source>
</evidence>
<evidence type="ECO:0000313" key="3">
    <source>
        <dbReference type="Proteomes" id="UP001420932"/>
    </source>
</evidence>